<keyword evidence="1" id="KW-0472">Membrane</keyword>
<dbReference type="Proteomes" id="UP000218238">
    <property type="component" value="Unassembled WGS sequence"/>
</dbReference>
<feature type="transmembrane region" description="Helical" evidence="1">
    <location>
        <begin position="62"/>
        <end position="82"/>
    </location>
</feature>
<protein>
    <submittedName>
        <fullName evidence="2">Uncharacterized protein</fullName>
    </submittedName>
</protein>
<keyword evidence="1" id="KW-0812">Transmembrane</keyword>
<keyword evidence="3" id="KW-1185">Reference proteome</keyword>
<evidence type="ECO:0000256" key="1">
    <source>
        <dbReference type="SAM" id="Phobius"/>
    </source>
</evidence>
<name>A0A2A2THT2_9CYAN</name>
<reference evidence="2 3" key="1">
    <citation type="submission" date="2017-08" db="EMBL/GenBank/DDBJ databases">
        <title>Draft genome sequence of filamentous cyanobacterium Calothrix elsteri CCALA 953.</title>
        <authorList>
            <person name="Gagunashvili A.N."/>
            <person name="Elster J."/>
            <person name="Andresson O.S."/>
        </authorList>
    </citation>
    <scope>NUCLEOTIDE SEQUENCE [LARGE SCALE GENOMIC DNA]</scope>
    <source>
        <strain evidence="2 3">CCALA 953</strain>
    </source>
</reference>
<dbReference type="AlphaFoldDB" id="A0A2A2THT2"/>
<gene>
    <name evidence="2" type="ORF">CK510_14760</name>
</gene>
<proteinExistence type="predicted"/>
<organism evidence="2 3">
    <name type="scientific">Brunnivagina elsteri CCALA 953</name>
    <dbReference type="NCBI Taxonomy" id="987040"/>
    <lineage>
        <taxon>Bacteria</taxon>
        <taxon>Bacillati</taxon>
        <taxon>Cyanobacteriota</taxon>
        <taxon>Cyanophyceae</taxon>
        <taxon>Nostocales</taxon>
        <taxon>Calotrichaceae</taxon>
        <taxon>Brunnivagina</taxon>
    </lineage>
</organism>
<accession>A0A2A2THT2</accession>
<evidence type="ECO:0000313" key="2">
    <source>
        <dbReference type="EMBL" id="PAX53293.1"/>
    </source>
</evidence>
<sequence>MGKKPDFLSFALDYVITPRTIWQMFKKPGFSLYQHDYFGNTALPPAMRYAHNIKSYDRKGMWVKLCFIIAGSAVSPIETWFLPLPND</sequence>
<comment type="caution">
    <text evidence="2">The sequence shown here is derived from an EMBL/GenBank/DDBJ whole genome shotgun (WGS) entry which is preliminary data.</text>
</comment>
<keyword evidence="1" id="KW-1133">Transmembrane helix</keyword>
<dbReference type="EMBL" id="NTFS01000154">
    <property type="protein sequence ID" value="PAX53293.1"/>
    <property type="molecule type" value="Genomic_DNA"/>
</dbReference>
<evidence type="ECO:0000313" key="3">
    <source>
        <dbReference type="Proteomes" id="UP000218238"/>
    </source>
</evidence>